<feature type="domain" description="Reverse transcriptase" evidence="1">
    <location>
        <begin position="18"/>
        <end position="144"/>
    </location>
</feature>
<dbReference type="Gene3D" id="3.30.70.270">
    <property type="match status" value="1"/>
</dbReference>
<dbReference type="PANTHER" id="PTHR24559">
    <property type="entry name" value="TRANSPOSON TY3-I GAG-POL POLYPROTEIN"/>
    <property type="match status" value="1"/>
</dbReference>
<dbReference type="SUPFAM" id="SSF56672">
    <property type="entry name" value="DNA/RNA polymerases"/>
    <property type="match status" value="1"/>
</dbReference>
<dbReference type="InterPro" id="IPR043502">
    <property type="entry name" value="DNA/RNA_pol_sf"/>
</dbReference>
<dbReference type="PANTHER" id="PTHR24559:SF444">
    <property type="entry name" value="REVERSE TRANSCRIPTASE DOMAIN-CONTAINING PROTEIN"/>
    <property type="match status" value="1"/>
</dbReference>
<dbReference type="InterPro" id="IPR043128">
    <property type="entry name" value="Rev_trsase/Diguanyl_cyclase"/>
</dbReference>
<name>A0ABQ5K4E2_9EUKA</name>
<comment type="caution">
    <text evidence="2">The sequence shown here is derived from an EMBL/GenBank/DDBJ whole genome shotgun (WGS) entry which is preliminary data.</text>
</comment>
<evidence type="ECO:0000313" key="2">
    <source>
        <dbReference type="EMBL" id="GKT25074.1"/>
    </source>
</evidence>
<dbReference type="InterPro" id="IPR053134">
    <property type="entry name" value="RNA-dir_DNA_polymerase"/>
</dbReference>
<gene>
    <name evidence="2" type="ORF">ADUPG1_012925</name>
</gene>
<evidence type="ECO:0000313" key="3">
    <source>
        <dbReference type="Proteomes" id="UP001057375"/>
    </source>
</evidence>
<organism evidence="2 3">
    <name type="scientific">Aduncisulcus paluster</name>
    <dbReference type="NCBI Taxonomy" id="2918883"/>
    <lineage>
        <taxon>Eukaryota</taxon>
        <taxon>Metamonada</taxon>
        <taxon>Carpediemonas-like organisms</taxon>
        <taxon>Aduncisulcus</taxon>
    </lineage>
</organism>
<reference evidence="2" key="1">
    <citation type="submission" date="2022-03" db="EMBL/GenBank/DDBJ databases">
        <title>Draft genome sequence of Aduncisulcus paluster, a free-living microaerophilic Fornicata.</title>
        <authorList>
            <person name="Yuyama I."/>
            <person name="Kume K."/>
            <person name="Tamura T."/>
            <person name="Inagaki Y."/>
            <person name="Hashimoto T."/>
        </authorList>
    </citation>
    <scope>NUCLEOTIDE SEQUENCE</scope>
    <source>
        <strain evidence="2">NY0171</strain>
    </source>
</reference>
<proteinExistence type="predicted"/>
<protein>
    <recommendedName>
        <fullName evidence="1">Reverse transcriptase domain-containing protein</fullName>
    </recommendedName>
</protein>
<keyword evidence="3" id="KW-1185">Reference proteome</keyword>
<dbReference type="Pfam" id="PF00078">
    <property type="entry name" value="RVT_1"/>
    <property type="match status" value="1"/>
</dbReference>
<dbReference type="InterPro" id="IPR000477">
    <property type="entry name" value="RT_dom"/>
</dbReference>
<accession>A0ABQ5K4E2</accession>
<evidence type="ECO:0000259" key="1">
    <source>
        <dbReference type="Pfam" id="PF00078"/>
    </source>
</evidence>
<dbReference type="EMBL" id="BQXS01012564">
    <property type="protein sequence ID" value="GKT25074.1"/>
    <property type="molecule type" value="Genomic_DNA"/>
</dbReference>
<dbReference type="Proteomes" id="UP001057375">
    <property type="component" value="Unassembled WGS sequence"/>
</dbReference>
<sequence length="353" mass="39941">MLQGKTNLSFSYISFKTKTDSTLNQFVKVDNHPLPLIEQVLDCLEGVKHLATLDLTNGFYQQEIEPSSRRYTAFVTPWHVYQFKRSPMGLSISPSTFQRGITKVLEGGIGSKCYVFIDDIVVFGKSKEEFRRNLNWVCEKLSEYEQYRARGGTVNLITMIEVDNLPLYYDVTGAELTFPTTDAVVDNITIRAQGKAFIEKVEAHFGTISGLDALNSFETIKLREVTDKDVVVYVKAFRKTLRRVPADELPSANLLKKYFLEGIQNVFFRTRCEAALDGVETIDMSALTAMIFNHKFKVLSLVLTTSEEVPRPILSFSWFSADFKSCTSEISVITARALASTISIHFFVPPRDL</sequence>
<dbReference type="Gene3D" id="3.10.10.10">
    <property type="entry name" value="HIV Type 1 Reverse Transcriptase, subunit A, domain 1"/>
    <property type="match status" value="1"/>
</dbReference>
<dbReference type="CDD" id="cd01647">
    <property type="entry name" value="RT_LTR"/>
    <property type="match status" value="1"/>
</dbReference>